<accession>A0ABS7EG89</accession>
<protein>
    <submittedName>
        <fullName evidence="1">Uncharacterized protein</fullName>
    </submittedName>
</protein>
<name>A0ABS7EG89_9GAMM</name>
<comment type="caution">
    <text evidence="1">The sequence shown here is derived from an EMBL/GenBank/DDBJ whole genome shotgun (WGS) entry which is preliminary data.</text>
</comment>
<dbReference type="RefSeq" id="WP_220103963.1">
    <property type="nucleotide sequence ID" value="NZ_JAHZSS010000010.1"/>
</dbReference>
<dbReference type="EMBL" id="JAHZSS010000010">
    <property type="protein sequence ID" value="MBW8191280.1"/>
    <property type="molecule type" value="Genomic_DNA"/>
</dbReference>
<reference evidence="1" key="1">
    <citation type="submission" date="2021-07" db="EMBL/GenBank/DDBJ databases">
        <title>Neiella marina sp. nov., isolated from the intestinal content of sea cucumber Apostichopus japonicus.</title>
        <authorList>
            <person name="Bai X."/>
        </authorList>
    </citation>
    <scope>NUCLEOTIDE SEQUENCE</scope>
    <source>
        <strain evidence="1">126</strain>
    </source>
</reference>
<evidence type="ECO:0000313" key="2">
    <source>
        <dbReference type="Proteomes" id="UP001166251"/>
    </source>
</evidence>
<proteinExistence type="predicted"/>
<organism evidence="1 2">
    <name type="scientific">Neiella holothuriorum</name>
    <dbReference type="NCBI Taxonomy" id="2870530"/>
    <lineage>
        <taxon>Bacteria</taxon>
        <taxon>Pseudomonadati</taxon>
        <taxon>Pseudomonadota</taxon>
        <taxon>Gammaproteobacteria</taxon>
        <taxon>Alteromonadales</taxon>
        <taxon>Echinimonadaceae</taxon>
        <taxon>Neiella</taxon>
    </lineage>
</organism>
<dbReference type="Proteomes" id="UP001166251">
    <property type="component" value="Unassembled WGS sequence"/>
</dbReference>
<gene>
    <name evidence="1" type="ORF">K0504_09550</name>
</gene>
<keyword evidence="2" id="KW-1185">Reference proteome</keyword>
<sequence>MGITKRQLDMIERNRRQFVPVSQTRRKRKVSNPDWDRTTCIAHPLDDDILKAMKGGKVKHEEVLFDLFDPNIDGENATYNIQWTDSNIESVHFGMLQRCLEILRYAKPDNNLFQEEVEWLASEQFEQICFSMGCDPNVIRVAIPRIMERYDKPLVGEAARIINAFKRLHEKFSFNETQVERIACFNK</sequence>
<evidence type="ECO:0000313" key="1">
    <source>
        <dbReference type="EMBL" id="MBW8191280.1"/>
    </source>
</evidence>